<keyword evidence="3 7" id="KW-0812">Transmembrane</keyword>
<evidence type="ECO:0000256" key="7">
    <source>
        <dbReference type="SAM" id="Phobius"/>
    </source>
</evidence>
<proteinExistence type="inferred from homology"/>
<accession>A0A7C9IK11</accession>
<sequence length="311" mass="31420">MCKRFAPLVFVCIWSTGFIVARAIAPGTDPCLFLTARFGLTALILTVLTCVAGLPWPGMRLALGHLAVGGLYNGVYLAAGYQAVRLGLSPGLMALVGALQPPVTALLAAVIWGESFSLRRVAGMGAALAGVGLAVWPALHSGEATAMPAAALALAGAGVLAVTVGALLQKTGLRATDLRPAGALQHGGAALVTTVLALAWGERQVAVSMVVFSALAWSVAGLSLGGSMLLVWLLRQGQAARAASLLLLTPPLAAVWGWFFFGAQLNTAQIAGFALALGGIGLARADGAHTPTKQGEGDARRSKPAGEGSTG</sequence>
<dbReference type="Proteomes" id="UP000482487">
    <property type="component" value="Unassembled WGS sequence"/>
</dbReference>
<comment type="similarity">
    <text evidence="2">Belongs to the EamA transporter family.</text>
</comment>
<gene>
    <name evidence="9" type="ORF">GTA51_05575</name>
</gene>
<feature type="transmembrane region" description="Helical" evidence="7">
    <location>
        <begin position="91"/>
        <end position="112"/>
    </location>
</feature>
<feature type="transmembrane region" description="Helical" evidence="7">
    <location>
        <begin position="180"/>
        <end position="200"/>
    </location>
</feature>
<dbReference type="AlphaFoldDB" id="A0A7C9IK11"/>
<feature type="transmembrane region" description="Helical" evidence="7">
    <location>
        <begin position="145"/>
        <end position="168"/>
    </location>
</feature>
<feature type="transmembrane region" description="Helical" evidence="7">
    <location>
        <begin position="61"/>
        <end position="79"/>
    </location>
</feature>
<evidence type="ECO:0000259" key="8">
    <source>
        <dbReference type="Pfam" id="PF00892"/>
    </source>
</evidence>
<dbReference type="InterPro" id="IPR000620">
    <property type="entry name" value="EamA_dom"/>
</dbReference>
<dbReference type="InterPro" id="IPR037185">
    <property type="entry name" value="EmrE-like"/>
</dbReference>
<feature type="transmembrane region" description="Helical" evidence="7">
    <location>
        <begin position="206"/>
        <end position="233"/>
    </location>
</feature>
<evidence type="ECO:0000256" key="4">
    <source>
        <dbReference type="ARBA" id="ARBA00022989"/>
    </source>
</evidence>
<dbReference type="Pfam" id="PF00892">
    <property type="entry name" value="EamA"/>
    <property type="match status" value="2"/>
</dbReference>
<evidence type="ECO:0000313" key="10">
    <source>
        <dbReference type="Proteomes" id="UP000482487"/>
    </source>
</evidence>
<feature type="transmembrane region" description="Helical" evidence="7">
    <location>
        <begin position="245"/>
        <end position="261"/>
    </location>
</feature>
<protein>
    <submittedName>
        <fullName evidence="9">EamA family transporter</fullName>
    </submittedName>
</protein>
<organism evidence="9 10">
    <name type="scientific">Solidesulfovibrio aerotolerans</name>
    <dbReference type="NCBI Taxonomy" id="295255"/>
    <lineage>
        <taxon>Bacteria</taxon>
        <taxon>Pseudomonadati</taxon>
        <taxon>Thermodesulfobacteriota</taxon>
        <taxon>Desulfovibrionia</taxon>
        <taxon>Desulfovibrionales</taxon>
        <taxon>Desulfovibrionaceae</taxon>
        <taxon>Solidesulfovibrio</taxon>
    </lineage>
</organism>
<name>A0A7C9IK11_9BACT</name>
<dbReference type="InterPro" id="IPR050638">
    <property type="entry name" value="AA-Vitamin_Transporters"/>
</dbReference>
<comment type="subcellular location">
    <subcellularLocation>
        <location evidence="1">Membrane</location>
        <topology evidence="1">Multi-pass membrane protein</topology>
    </subcellularLocation>
</comment>
<evidence type="ECO:0000256" key="3">
    <source>
        <dbReference type="ARBA" id="ARBA00022692"/>
    </source>
</evidence>
<dbReference type="OrthoDB" id="9809509at2"/>
<keyword evidence="5 7" id="KW-0472">Membrane</keyword>
<comment type="caution">
    <text evidence="9">The sequence shown here is derived from an EMBL/GenBank/DDBJ whole genome shotgun (WGS) entry which is preliminary data.</text>
</comment>
<feature type="domain" description="EamA" evidence="8">
    <location>
        <begin position="9"/>
        <end position="135"/>
    </location>
</feature>
<evidence type="ECO:0000256" key="6">
    <source>
        <dbReference type="SAM" id="MobiDB-lite"/>
    </source>
</evidence>
<evidence type="ECO:0000313" key="9">
    <source>
        <dbReference type="EMBL" id="MYL82605.1"/>
    </source>
</evidence>
<dbReference type="EMBL" id="WVUD01000006">
    <property type="protein sequence ID" value="MYL82605.1"/>
    <property type="molecule type" value="Genomic_DNA"/>
</dbReference>
<dbReference type="PANTHER" id="PTHR32322">
    <property type="entry name" value="INNER MEMBRANE TRANSPORTER"/>
    <property type="match status" value="1"/>
</dbReference>
<feature type="domain" description="EamA" evidence="8">
    <location>
        <begin position="155"/>
        <end position="282"/>
    </location>
</feature>
<dbReference type="SUPFAM" id="SSF103481">
    <property type="entry name" value="Multidrug resistance efflux transporter EmrE"/>
    <property type="match status" value="2"/>
</dbReference>
<feature type="transmembrane region" description="Helical" evidence="7">
    <location>
        <begin position="33"/>
        <end position="54"/>
    </location>
</feature>
<feature type="region of interest" description="Disordered" evidence="6">
    <location>
        <begin position="288"/>
        <end position="311"/>
    </location>
</feature>
<feature type="transmembrane region" description="Helical" evidence="7">
    <location>
        <begin position="267"/>
        <end position="285"/>
    </location>
</feature>
<evidence type="ECO:0000256" key="1">
    <source>
        <dbReference type="ARBA" id="ARBA00004141"/>
    </source>
</evidence>
<dbReference type="PANTHER" id="PTHR32322:SF2">
    <property type="entry name" value="EAMA DOMAIN-CONTAINING PROTEIN"/>
    <property type="match status" value="1"/>
</dbReference>
<keyword evidence="10" id="KW-1185">Reference proteome</keyword>
<evidence type="ECO:0000256" key="2">
    <source>
        <dbReference type="ARBA" id="ARBA00007362"/>
    </source>
</evidence>
<keyword evidence="4 7" id="KW-1133">Transmembrane helix</keyword>
<dbReference type="GO" id="GO:0016020">
    <property type="term" value="C:membrane"/>
    <property type="evidence" value="ECO:0007669"/>
    <property type="project" value="UniProtKB-SubCell"/>
</dbReference>
<reference evidence="9 10" key="1">
    <citation type="submission" date="2020-01" db="EMBL/GenBank/DDBJ databases">
        <title>Genome sequence of Desulfovibrio aerotolerans DSM 16695(T).</title>
        <authorList>
            <person name="Karnachuk O."/>
            <person name="Avakyan M."/>
            <person name="Mardanov A."/>
            <person name="Kadnikov V."/>
            <person name="Ravin N."/>
        </authorList>
    </citation>
    <scope>NUCLEOTIDE SEQUENCE [LARGE SCALE GENOMIC DNA]</scope>
    <source>
        <strain evidence="9 10">DSM 16695</strain>
    </source>
</reference>
<feature type="transmembrane region" description="Helical" evidence="7">
    <location>
        <begin position="121"/>
        <end position="139"/>
    </location>
</feature>
<dbReference type="RefSeq" id="WP_160959380.1">
    <property type="nucleotide sequence ID" value="NZ_WVUD01000006.1"/>
</dbReference>
<evidence type="ECO:0000256" key="5">
    <source>
        <dbReference type="ARBA" id="ARBA00023136"/>
    </source>
</evidence>